<dbReference type="PANTHER" id="PTHR43048">
    <property type="entry name" value="METHYLMALONYL-COA EPIMERASE"/>
    <property type="match status" value="1"/>
</dbReference>
<name>A0ABU4WH55_9BACT</name>
<dbReference type="Gene3D" id="3.10.180.10">
    <property type="entry name" value="2,3-Dihydroxybiphenyl 1,2-Dioxygenase, domain 1"/>
    <property type="match status" value="1"/>
</dbReference>
<dbReference type="InterPro" id="IPR037523">
    <property type="entry name" value="VOC_core"/>
</dbReference>
<protein>
    <submittedName>
        <fullName evidence="3">VOC family protein</fullName>
    </submittedName>
</protein>
<evidence type="ECO:0000259" key="2">
    <source>
        <dbReference type="PROSITE" id="PS51819"/>
    </source>
</evidence>
<proteinExistence type="predicted"/>
<accession>A0ABU4WH55</accession>
<evidence type="ECO:0000313" key="3">
    <source>
        <dbReference type="EMBL" id="MDX8414749.1"/>
    </source>
</evidence>
<dbReference type="PROSITE" id="PS51819">
    <property type="entry name" value="VOC"/>
    <property type="match status" value="1"/>
</dbReference>
<reference evidence="3 4" key="1">
    <citation type="submission" date="2022-03" db="EMBL/GenBank/DDBJ databases">
        <title>Novel taxa within the pig intestine.</title>
        <authorList>
            <person name="Wylensek D."/>
            <person name="Bishof K."/>
            <person name="Afrizal A."/>
            <person name="Clavel T."/>
        </authorList>
    </citation>
    <scope>NUCLEOTIDE SEQUENCE [LARGE SCALE GENOMIC DNA]</scope>
    <source>
        <strain evidence="3 4">CLA-KB-P66</strain>
    </source>
</reference>
<keyword evidence="1" id="KW-0479">Metal-binding</keyword>
<dbReference type="Proteomes" id="UP001275932">
    <property type="component" value="Unassembled WGS sequence"/>
</dbReference>
<dbReference type="InterPro" id="IPR029068">
    <property type="entry name" value="Glyas_Bleomycin-R_OHBP_Dase"/>
</dbReference>
<comment type="caution">
    <text evidence="3">The sequence shown here is derived from an EMBL/GenBank/DDBJ whole genome shotgun (WGS) entry which is preliminary data.</text>
</comment>
<dbReference type="RefSeq" id="WP_370396198.1">
    <property type="nucleotide sequence ID" value="NZ_JALBUT010000001.1"/>
</dbReference>
<evidence type="ECO:0000256" key="1">
    <source>
        <dbReference type="ARBA" id="ARBA00022723"/>
    </source>
</evidence>
<organism evidence="3 4">
    <name type="scientific">Intestinicryptomonas porci</name>
    <dbReference type="NCBI Taxonomy" id="2926320"/>
    <lineage>
        <taxon>Bacteria</taxon>
        <taxon>Pseudomonadati</taxon>
        <taxon>Verrucomicrobiota</taxon>
        <taxon>Opitutia</taxon>
        <taxon>Opitutales</taxon>
        <taxon>Intestinicryptomonaceae</taxon>
        <taxon>Intestinicryptomonas</taxon>
    </lineage>
</organism>
<evidence type="ECO:0000313" key="4">
    <source>
        <dbReference type="Proteomes" id="UP001275932"/>
    </source>
</evidence>
<gene>
    <name evidence="3" type="ORF">MOX91_00925</name>
</gene>
<dbReference type="InterPro" id="IPR051785">
    <property type="entry name" value="MMCE/EMCE_epimerase"/>
</dbReference>
<dbReference type="EMBL" id="JALBUT010000001">
    <property type="protein sequence ID" value="MDX8414749.1"/>
    <property type="molecule type" value="Genomic_DNA"/>
</dbReference>
<dbReference type="SUPFAM" id="SSF54593">
    <property type="entry name" value="Glyoxalase/Bleomycin resistance protein/Dihydroxybiphenyl dioxygenase"/>
    <property type="match status" value="1"/>
</dbReference>
<keyword evidence="4" id="KW-1185">Reference proteome</keyword>
<sequence length="139" mass="15403">MKLHHIGIATSDIDATANSYCKPLGYKAISEKIEDKVQRAIVQFFKIDGTNSYIELVQGNSESSPLSKFVKNGAKQHHLCFQTSDISADLANLRENGFFIICEPVPATAFNGRKIAWAMNAERCLVELVEEKQGDILSI</sequence>
<dbReference type="Pfam" id="PF13669">
    <property type="entry name" value="Glyoxalase_4"/>
    <property type="match status" value="1"/>
</dbReference>
<feature type="domain" description="VOC" evidence="2">
    <location>
        <begin position="2"/>
        <end position="131"/>
    </location>
</feature>
<dbReference type="PANTHER" id="PTHR43048:SF3">
    <property type="entry name" value="METHYLMALONYL-COA EPIMERASE, MITOCHONDRIAL"/>
    <property type="match status" value="1"/>
</dbReference>